<gene>
    <name evidence="3" type="ORF">SCF082_LOCUS3965</name>
</gene>
<evidence type="ECO:0000256" key="1">
    <source>
        <dbReference type="SAM" id="MobiDB-lite"/>
    </source>
</evidence>
<dbReference type="EMBL" id="CAXAMM010002047">
    <property type="protein sequence ID" value="CAK8994513.1"/>
    <property type="molecule type" value="Genomic_DNA"/>
</dbReference>
<feature type="chain" id="PRO_5045590872" evidence="2">
    <location>
        <begin position="24"/>
        <end position="905"/>
    </location>
</feature>
<organism evidence="3 4">
    <name type="scientific">Durusdinium trenchii</name>
    <dbReference type="NCBI Taxonomy" id="1381693"/>
    <lineage>
        <taxon>Eukaryota</taxon>
        <taxon>Sar</taxon>
        <taxon>Alveolata</taxon>
        <taxon>Dinophyceae</taxon>
        <taxon>Suessiales</taxon>
        <taxon>Symbiodiniaceae</taxon>
        <taxon>Durusdinium</taxon>
    </lineage>
</organism>
<dbReference type="Proteomes" id="UP001642464">
    <property type="component" value="Unassembled WGS sequence"/>
</dbReference>
<evidence type="ECO:0000256" key="2">
    <source>
        <dbReference type="SAM" id="SignalP"/>
    </source>
</evidence>
<evidence type="ECO:0000313" key="3">
    <source>
        <dbReference type="EMBL" id="CAK8994513.1"/>
    </source>
</evidence>
<keyword evidence="2" id="KW-0732">Signal</keyword>
<keyword evidence="4" id="KW-1185">Reference proteome</keyword>
<feature type="region of interest" description="Disordered" evidence="1">
    <location>
        <begin position="288"/>
        <end position="329"/>
    </location>
</feature>
<accession>A0ABP0HWD2</accession>
<comment type="caution">
    <text evidence="3">The sequence shown here is derived from an EMBL/GenBank/DDBJ whole genome shotgun (WGS) entry which is preliminary data.</text>
</comment>
<name>A0ABP0HWD2_9DINO</name>
<proteinExistence type="predicted"/>
<feature type="compositionally biased region" description="Basic and acidic residues" evidence="1">
    <location>
        <begin position="294"/>
        <end position="329"/>
    </location>
</feature>
<feature type="signal peptide" evidence="2">
    <location>
        <begin position="1"/>
        <end position="23"/>
    </location>
</feature>
<protein>
    <submittedName>
        <fullName evidence="3">Uncharacterized protein</fullName>
    </submittedName>
</protein>
<reference evidence="3 4" key="1">
    <citation type="submission" date="2024-02" db="EMBL/GenBank/DDBJ databases">
        <authorList>
            <person name="Chen Y."/>
            <person name="Shah S."/>
            <person name="Dougan E. K."/>
            <person name="Thang M."/>
            <person name="Chan C."/>
        </authorList>
    </citation>
    <scope>NUCLEOTIDE SEQUENCE [LARGE SCALE GENOMIC DNA]</scope>
</reference>
<sequence length="905" mass="102273">MDFLGVNGFLLTLCTILNQEIHGLSLWAPDCGSWGIPARSTSGRSYMNPLGHHAYKFVSRANTMVSRLVLCLMLCLSRNLKFLVEQPHQSLLYMHNRWQYLANRVAWVFQTFFWMQLHGGSSPKRTVFMGNVRSIDRLNKGKLTKSVRTKKTKIKTTRKYIDKSGQRRFVGDKKQLKATQAYPSGLGESIHEMYQEELTRHPRGDLRFRIVPDPEKTDLELFLNMELADTWPDADLKDTFDFLMGCKIPSEWKGVMQKFGDDWAEPTLPRKESFVEGAPIIAKSEGHFLAGGNEGKETRTENRNEKPAETVEGGNDDKPAADTKEDTPDTMRRYCKSKKASAEIAKLFQTREGRDKIRGLLESNGMEFPLDESGGIFQENLPPLNSGVESLLQLGEDANREGEDVALQSSGSFKLVFPAVQENSSAMAVLPQFLQVCGHANQISIQLNTMKKLYDGLETLQKELAVNRSTTTIKAVKGVSGGKAKATSSRSPKGPGFLDNDDADLADELLCGFEDGAALLYTVLPAPYPQASLFDLLRAWVVDLNEMSENGITVLHGGKVLKYTFTVVSLKGDWPFLRSSMALNNGYNCKDKCHRCNLGLKDSFLDQQEWWDLKGAVKRLRPYDVNPKPFKAERSPLRDLAILENPKFIRIDPAHTFAIDGVGKNFAGTAILLLMHMGWFGGGNTDYKFQYAYSRFMAYCDARQKSTSIYEFSYKTLKLPIGSLRGTPRGLGKGHDCAIVTAWLDEELQQMDLESVAVDFRDIMEVLVWGCSSINRFWRCMYANGVWLNRLQVENMVQDGWAFVDGYATLARQSCKFGMVGCQIRPKAHMFCHLLLDLEEMLSLECEWVLNPATHCTWSDEDFIGRVSRVSRRSHVLTCALHTIQRCLGLYRRQWIKEFHPAVKQ</sequence>
<evidence type="ECO:0000313" key="4">
    <source>
        <dbReference type="Proteomes" id="UP001642464"/>
    </source>
</evidence>